<dbReference type="EMBL" id="VSSQ01032351">
    <property type="protein sequence ID" value="MPM83586.1"/>
    <property type="molecule type" value="Genomic_DNA"/>
</dbReference>
<accession>A0A645D2K0</accession>
<dbReference type="AlphaFoldDB" id="A0A645D2K0"/>
<dbReference type="SUPFAM" id="SSF69572">
    <property type="entry name" value="Activating enzymes of the ubiquitin-like proteins"/>
    <property type="match status" value="1"/>
</dbReference>
<proteinExistence type="predicted"/>
<keyword evidence="2" id="KW-0808">Transferase</keyword>
<dbReference type="EC" id="2.7.7.80" evidence="2"/>
<organism evidence="2">
    <name type="scientific">bioreactor metagenome</name>
    <dbReference type="NCBI Taxonomy" id="1076179"/>
    <lineage>
        <taxon>unclassified sequences</taxon>
        <taxon>metagenomes</taxon>
        <taxon>ecological metagenomes</taxon>
    </lineage>
</organism>
<protein>
    <submittedName>
        <fullName evidence="2">Molybdopterin-synthase adenylyltransferase</fullName>
        <ecNumber evidence="2">2.7.7.80</ecNumber>
    </submittedName>
</protein>
<dbReference type="PANTHER" id="PTHR10953:SF102">
    <property type="entry name" value="ADENYLYLTRANSFERASE AND SULFURTRANSFERASE MOCS3"/>
    <property type="match status" value="1"/>
</dbReference>
<dbReference type="GO" id="GO:0061605">
    <property type="term" value="F:molybdopterin-synthase adenylyltransferase activity"/>
    <property type="evidence" value="ECO:0007669"/>
    <property type="project" value="UniProtKB-EC"/>
</dbReference>
<evidence type="ECO:0000313" key="2">
    <source>
        <dbReference type="EMBL" id="MPM83586.1"/>
    </source>
</evidence>
<keyword evidence="2" id="KW-0548">Nucleotidyltransferase</keyword>
<dbReference type="Gene3D" id="3.40.50.720">
    <property type="entry name" value="NAD(P)-binding Rossmann-like Domain"/>
    <property type="match status" value="1"/>
</dbReference>
<dbReference type="PANTHER" id="PTHR10953">
    <property type="entry name" value="UBIQUITIN-ACTIVATING ENZYME E1"/>
    <property type="match status" value="1"/>
</dbReference>
<name>A0A645D2K0_9ZZZZ</name>
<dbReference type="GO" id="GO:0008641">
    <property type="term" value="F:ubiquitin-like modifier activating enzyme activity"/>
    <property type="evidence" value="ECO:0007669"/>
    <property type="project" value="InterPro"/>
</dbReference>
<dbReference type="InterPro" id="IPR045886">
    <property type="entry name" value="ThiF/MoeB/HesA"/>
</dbReference>
<dbReference type="GO" id="GO:0004792">
    <property type="term" value="F:thiosulfate-cyanide sulfurtransferase activity"/>
    <property type="evidence" value="ECO:0007669"/>
    <property type="project" value="TreeGrafter"/>
</dbReference>
<dbReference type="Pfam" id="PF00899">
    <property type="entry name" value="ThiF"/>
    <property type="match status" value="1"/>
</dbReference>
<gene>
    <name evidence="2" type="primary">moeB_7</name>
    <name evidence="2" type="ORF">SDC9_130650</name>
</gene>
<feature type="domain" description="THIF-type NAD/FAD binding fold" evidence="1">
    <location>
        <begin position="24"/>
        <end position="250"/>
    </location>
</feature>
<dbReference type="InterPro" id="IPR000594">
    <property type="entry name" value="ThiF_NAD_FAD-bd"/>
</dbReference>
<dbReference type="GO" id="GO:0032446">
    <property type="term" value="P:protein modification by small protein conjugation"/>
    <property type="evidence" value="ECO:0007669"/>
    <property type="project" value="TreeGrafter"/>
</dbReference>
<evidence type="ECO:0000259" key="1">
    <source>
        <dbReference type="Pfam" id="PF00899"/>
    </source>
</evidence>
<reference evidence="2" key="1">
    <citation type="submission" date="2019-08" db="EMBL/GenBank/DDBJ databases">
        <authorList>
            <person name="Kucharzyk K."/>
            <person name="Murdoch R.W."/>
            <person name="Higgins S."/>
            <person name="Loffler F."/>
        </authorList>
    </citation>
    <scope>NUCLEOTIDE SEQUENCE</scope>
</reference>
<dbReference type="GO" id="GO:0005737">
    <property type="term" value="C:cytoplasm"/>
    <property type="evidence" value="ECO:0007669"/>
    <property type="project" value="TreeGrafter"/>
</dbReference>
<sequence>MTRDPEDTVLRVGQSDSDRYDRMRRVGWVDMDAVHSARILVAGAGALGNEVVKNLVLAGFNTIDVADMDDIVVSNLSRCLFFRDGDVRKVMKSDVVAQRASEMNPDACVSSIPKRIQEIDDWDYDIALGCLDNIAARMHINSHTYFRNIPYIDGATDGFRGKVHVVLPGGPCLQCTMNRTHVREAEKRFTCTGSSSTYVPRMAADITTTAVVAAMQVREAIKIASGRMDMCLKHVAYYNGESCEMFTAEASVDPGCVNHLLREGV</sequence>
<comment type="caution">
    <text evidence="2">The sequence shown here is derived from an EMBL/GenBank/DDBJ whole genome shotgun (WGS) entry which is preliminary data.</text>
</comment>
<dbReference type="InterPro" id="IPR035985">
    <property type="entry name" value="Ubiquitin-activating_enz"/>
</dbReference>